<dbReference type="STRING" id="1166337.SAMN05192580_3511"/>
<proteinExistence type="predicted"/>
<gene>
    <name evidence="1" type="ORF">SAMN05192580_3511</name>
</gene>
<organism evidence="1 2">
    <name type="scientific">Sphingomonas jatrophae</name>
    <dbReference type="NCBI Taxonomy" id="1166337"/>
    <lineage>
        <taxon>Bacteria</taxon>
        <taxon>Pseudomonadati</taxon>
        <taxon>Pseudomonadota</taxon>
        <taxon>Alphaproteobacteria</taxon>
        <taxon>Sphingomonadales</taxon>
        <taxon>Sphingomonadaceae</taxon>
        <taxon>Sphingomonas</taxon>
    </lineage>
</organism>
<dbReference type="AlphaFoldDB" id="A0A1I6M6A1"/>
<keyword evidence="2" id="KW-1185">Reference proteome</keyword>
<accession>A0A1I6M6A1</accession>
<dbReference type="EMBL" id="FOZG01000003">
    <property type="protein sequence ID" value="SFS11032.1"/>
    <property type="molecule type" value="Genomic_DNA"/>
</dbReference>
<sequence>MFVAGFLLLLAQAAEPPPPDIVVRAVRGRCELVYAGSRLDGRALQRMADGWPEGRPLRVLEPRGASRSCLAKITFELADRGFRSVEFVDPPER</sequence>
<name>A0A1I6M6A1_9SPHN</name>
<reference evidence="1 2" key="1">
    <citation type="submission" date="2016-10" db="EMBL/GenBank/DDBJ databases">
        <authorList>
            <person name="de Groot N.N."/>
        </authorList>
    </citation>
    <scope>NUCLEOTIDE SEQUENCE [LARGE SCALE GENOMIC DNA]</scope>
    <source>
        <strain evidence="1 2">S5-249</strain>
    </source>
</reference>
<dbReference type="RefSeq" id="WP_131819289.1">
    <property type="nucleotide sequence ID" value="NZ_FOZG01000003.1"/>
</dbReference>
<evidence type="ECO:0000313" key="2">
    <source>
        <dbReference type="Proteomes" id="UP000198824"/>
    </source>
</evidence>
<evidence type="ECO:0000313" key="1">
    <source>
        <dbReference type="EMBL" id="SFS11032.1"/>
    </source>
</evidence>
<dbReference type="Proteomes" id="UP000198824">
    <property type="component" value="Unassembled WGS sequence"/>
</dbReference>
<protein>
    <submittedName>
        <fullName evidence="1">Uncharacterized protein</fullName>
    </submittedName>
</protein>
<dbReference type="OrthoDB" id="7585590at2"/>